<evidence type="ECO:0000259" key="7">
    <source>
        <dbReference type="Pfam" id="PF06429"/>
    </source>
</evidence>
<dbReference type="AlphaFoldDB" id="A0A2N5Y6I7"/>
<evidence type="ECO:0000313" key="11">
    <source>
        <dbReference type="Proteomes" id="UP000234845"/>
    </source>
</evidence>
<evidence type="ECO:0000313" key="10">
    <source>
        <dbReference type="EMBL" id="PLW83991.1"/>
    </source>
</evidence>
<dbReference type="Pfam" id="PF00460">
    <property type="entry name" value="Flg_bb_rod"/>
    <property type="match status" value="1"/>
</dbReference>
<dbReference type="GO" id="GO:0009425">
    <property type="term" value="C:bacterial-type flagellum basal body"/>
    <property type="evidence" value="ECO:0007669"/>
    <property type="project" value="UniProtKB-SubCell"/>
</dbReference>
<evidence type="ECO:0000256" key="5">
    <source>
        <dbReference type="RuleBase" id="RU362116"/>
    </source>
</evidence>
<dbReference type="EMBL" id="PKLZ01000001">
    <property type="protein sequence ID" value="PLW83991.1"/>
    <property type="molecule type" value="Genomic_DNA"/>
</dbReference>
<dbReference type="PROSITE" id="PS00588">
    <property type="entry name" value="FLAGELLA_BB_ROD"/>
    <property type="match status" value="1"/>
</dbReference>
<dbReference type="InterPro" id="IPR037925">
    <property type="entry name" value="FlgE/F/G-like"/>
</dbReference>
<comment type="function">
    <text evidence="5">A flexible structure which links the flagellar filament to the drive apparatus in the basal body.</text>
</comment>
<dbReference type="Proteomes" id="UP000234845">
    <property type="component" value="Unassembled WGS sequence"/>
</dbReference>
<feature type="domain" description="Flagellar hook protein FlgE D2" evidence="8">
    <location>
        <begin position="160"/>
        <end position="285"/>
    </location>
</feature>
<dbReference type="RefSeq" id="WP_101519628.1">
    <property type="nucleotide sequence ID" value="NZ_PKLZ01000001.1"/>
</dbReference>
<evidence type="ECO:0000256" key="2">
    <source>
        <dbReference type="ARBA" id="ARBA00009677"/>
    </source>
</evidence>
<dbReference type="PANTHER" id="PTHR30435">
    <property type="entry name" value="FLAGELLAR PROTEIN"/>
    <property type="match status" value="1"/>
</dbReference>
<evidence type="ECO:0000256" key="3">
    <source>
        <dbReference type="ARBA" id="ARBA00019015"/>
    </source>
</evidence>
<dbReference type="InterPro" id="IPR020013">
    <property type="entry name" value="Flagellar_FlgE/F/G"/>
</dbReference>
<evidence type="ECO:0000256" key="1">
    <source>
        <dbReference type="ARBA" id="ARBA00004117"/>
    </source>
</evidence>
<reference evidence="11" key="1">
    <citation type="submission" date="2017-11" db="EMBL/GenBank/DDBJ databases">
        <title>The draft genome sequence of Chromatocurvus sp. F02.</title>
        <authorList>
            <person name="Du Z.-J."/>
            <person name="Chang Y.-Q."/>
        </authorList>
    </citation>
    <scope>NUCLEOTIDE SEQUENCE [LARGE SCALE GENOMIC DNA]</scope>
    <source>
        <strain evidence="11">F02</strain>
    </source>
</reference>
<sequence length="404" mass="41566">MPFQVALSGLNAANADLNVTANNIANVNTTGFKSSRATFAELFATGLQSVSSTATGLGARLTDVQQQFTQGTIDFTGNNLDLALVGDGFFTLSEGGEQSFTRSGAFGIDRDGFVVNAQGSKLQAFSPTASGFNTAQLTDLQLTTGNNPPQQTTTVEAGLNLPANAAQPVVTPLDPTDGQSFNHTTSLSVIDSLGASHTASYFFVKTPNANEWEASLFVDGNAVGGPVPLEFDASGALVTPATGSVVFPPVPLATGAEPLELTTEFGGATQFGSQFVVNSLGQDGFESGRLTGIDISQEGVVFARFTNGQSSPLGKLAMATFSNPEGLGNDGDTTFVETFASGEALLGEAGTSGLGLIESGALEASNVDLTAELVSMITAQRNFQANAQMISTADTITQTIINIR</sequence>
<dbReference type="GO" id="GO:0009424">
    <property type="term" value="C:bacterial-type flagellum hook"/>
    <property type="evidence" value="ECO:0007669"/>
    <property type="project" value="TreeGrafter"/>
</dbReference>
<evidence type="ECO:0000256" key="4">
    <source>
        <dbReference type="ARBA" id="ARBA00023143"/>
    </source>
</evidence>
<dbReference type="InterPro" id="IPR037058">
    <property type="entry name" value="Falgellar_hook_FlgE_sf"/>
</dbReference>
<keyword evidence="10" id="KW-0282">Flagellum</keyword>
<keyword evidence="10" id="KW-0969">Cilium</keyword>
<dbReference type="InterPro" id="IPR019776">
    <property type="entry name" value="Flagellar_basal_body_rod_CS"/>
</dbReference>
<keyword evidence="4 5" id="KW-0975">Bacterial flagellum</keyword>
<dbReference type="NCBIfam" id="TIGR03506">
    <property type="entry name" value="FlgEFG_subfam"/>
    <property type="match status" value="1"/>
</dbReference>
<proteinExistence type="inferred from homology"/>
<evidence type="ECO:0000259" key="6">
    <source>
        <dbReference type="Pfam" id="PF00460"/>
    </source>
</evidence>
<dbReference type="Gene3D" id="2.60.98.20">
    <property type="entry name" value="Flagellar hook protein FlgE"/>
    <property type="match status" value="1"/>
</dbReference>
<dbReference type="NCBIfam" id="NF004238">
    <property type="entry name" value="PRK05682.1-1"/>
    <property type="match status" value="1"/>
</dbReference>
<dbReference type="OrthoDB" id="8578401at2"/>
<feature type="domain" description="Flagellar basal body rod protein N-terminal" evidence="6">
    <location>
        <begin position="3"/>
        <end position="33"/>
    </location>
</feature>
<gene>
    <name evidence="10" type="ORF">CWI75_01160</name>
</gene>
<comment type="similarity">
    <text evidence="2 5">Belongs to the flagella basal body rod proteins family.</text>
</comment>
<keyword evidence="11" id="KW-1185">Reference proteome</keyword>
<evidence type="ECO:0000259" key="8">
    <source>
        <dbReference type="Pfam" id="PF07559"/>
    </source>
</evidence>
<dbReference type="InterPro" id="IPR011491">
    <property type="entry name" value="FlgE_D2"/>
</dbReference>
<dbReference type="InterPro" id="IPR001444">
    <property type="entry name" value="Flag_bb_rod_N"/>
</dbReference>
<keyword evidence="10" id="KW-0966">Cell projection</keyword>
<name>A0A2N5Y6I7_9GAMM</name>
<dbReference type="GO" id="GO:0071978">
    <property type="term" value="P:bacterial-type flagellum-dependent swarming motility"/>
    <property type="evidence" value="ECO:0007669"/>
    <property type="project" value="TreeGrafter"/>
</dbReference>
<protein>
    <recommendedName>
        <fullName evidence="3 5">Flagellar hook protein FlgE</fullName>
    </recommendedName>
</protein>
<dbReference type="InterPro" id="IPR010930">
    <property type="entry name" value="Flg_bb/hook_C_dom"/>
</dbReference>
<dbReference type="GO" id="GO:0005829">
    <property type="term" value="C:cytosol"/>
    <property type="evidence" value="ECO:0007669"/>
    <property type="project" value="TreeGrafter"/>
</dbReference>
<accession>A0A2N5Y6I7</accession>
<comment type="subcellular location">
    <subcellularLocation>
        <location evidence="1 5">Bacterial flagellum basal body</location>
    </subcellularLocation>
</comment>
<evidence type="ECO:0000259" key="9">
    <source>
        <dbReference type="Pfam" id="PF22692"/>
    </source>
</evidence>
<feature type="domain" description="Flagellar basal-body/hook protein C-terminal" evidence="7">
    <location>
        <begin position="359"/>
        <end position="403"/>
    </location>
</feature>
<dbReference type="SUPFAM" id="SSF117143">
    <property type="entry name" value="Flagellar hook protein flgE"/>
    <property type="match status" value="1"/>
</dbReference>
<feature type="domain" description="Flagellar hook protein FlgE/F/G-like D1" evidence="9">
    <location>
        <begin position="83"/>
        <end position="158"/>
    </location>
</feature>
<dbReference type="PANTHER" id="PTHR30435:SF1">
    <property type="entry name" value="FLAGELLAR HOOK PROTEIN FLGE"/>
    <property type="match status" value="1"/>
</dbReference>
<dbReference type="Pfam" id="PF22692">
    <property type="entry name" value="LlgE_F_G_D1"/>
    <property type="match status" value="1"/>
</dbReference>
<comment type="caution">
    <text evidence="10">The sequence shown here is derived from an EMBL/GenBank/DDBJ whole genome shotgun (WGS) entry which is preliminary data.</text>
</comment>
<organism evidence="10 11">
    <name type="scientific">Kineobactrum sediminis</name>
    <dbReference type="NCBI Taxonomy" id="1905677"/>
    <lineage>
        <taxon>Bacteria</taxon>
        <taxon>Pseudomonadati</taxon>
        <taxon>Pseudomonadota</taxon>
        <taxon>Gammaproteobacteria</taxon>
        <taxon>Cellvibrionales</taxon>
        <taxon>Halieaceae</taxon>
        <taxon>Kineobactrum</taxon>
    </lineage>
</organism>
<dbReference type="InterPro" id="IPR053967">
    <property type="entry name" value="LlgE_F_G-like_D1"/>
</dbReference>
<dbReference type="Pfam" id="PF07559">
    <property type="entry name" value="FlgE_D2"/>
    <property type="match status" value="1"/>
</dbReference>
<dbReference type="Pfam" id="PF06429">
    <property type="entry name" value="Flg_bbr_C"/>
    <property type="match status" value="1"/>
</dbReference>